<dbReference type="Proteomes" id="UP000179076">
    <property type="component" value="Unassembled WGS sequence"/>
</dbReference>
<dbReference type="PANTHER" id="PTHR43080">
    <property type="entry name" value="CBS DOMAIN-CONTAINING PROTEIN CBSX3, MITOCHONDRIAL"/>
    <property type="match status" value="1"/>
</dbReference>
<dbReference type="EMBL" id="MFSP01000188">
    <property type="protein sequence ID" value="OGI61787.1"/>
    <property type="molecule type" value="Genomic_DNA"/>
</dbReference>
<dbReference type="InterPro" id="IPR051257">
    <property type="entry name" value="Diverse_CBS-Domain"/>
</dbReference>
<gene>
    <name evidence="4" type="ORF">A2W18_14940</name>
</gene>
<dbReference type="InterPro" id="IPR046342">
    <property type="entry name" value="CBS_dom_sf"/>
</dbReference>
<dbReference type="Gene3D" id="3.10.580.10">
    <property type="entry name" value="CBS-domain"/>
    <property type="match status" value="1"/>
</dbReference>
<dbReference type="SMART" id="SM00116">
    <property type="entry name" value="CBS"/>
    <property type="match status" value="2"/>
</dbReference>
<evidence type="ECO:0000256" key="2">
    <source>
        <dbReference type="PROSITE-ProRule" id="PRU00703"/>
    </source>
</evidence>
<protein>
    <submittedName>
        <fullName evidence="4">CBS domain-containing protein</fullName>
    </submittedName>
</protein>
<proteinExistence type="predicted"/>
<dbReference type="AlphaFoldDB" id="A0A1F6UWK2"/>
<name>A0A1F6UWK2_9PROT</name>
<reference evidence="4 5" key="1">
    <citation type="journal article" date="2016" name="Nat. Commun.">
        <title>Thousands of microbial genomes shed light on interconnected biogeochemical processes in an aquifer system.</title>
        <authorList>
            <person name="Anantharaman K."/>
            <person name="Brown C.T."/>
            <person name="Hug L.A."/>
            <person name="Sharon I."/>
            <person name="Castelle C.J."/>
            <person name="Probst A.J."/>
            <person name="Thomas B.C."/>
            <person name="Singh A."/>
            <person name="Wilkins M.J."/>
            <person name="Karaoz U."/>
            <person name="Brodie E.L."/>
            <person name="Williams K.H."/>
            <person name="Hubbard S.S."/>
            <person name="Banfield J.F."/>
        </authorList>
    </citation>
    <scope>NUCLEOTIDE SEQUENCE [LARGE SCALE GENOMIC DNA]</scope>
</reference>
<evidence type="ECO:0000313" key="4">
    <source>
        <dbReference type="EMBL" id="OGI61787.1"/>
    </source>
</evidence>
<feature type="domain" description="CBS" evidence="3">
    <location>
        <begin position="72"/>
        <end position="128"/>
    </location>
</feature>
<evidence type="ECO:0000313" key="5">
    <source>
        <dbReference type="Proteomes" id="UP000179076"/>
    </source>
</evidence>
<dbReference type="PROSITE" id="PS51371">
    <property type="entry name" value="CBS"/>
    <property type="match status" value="1"/>
</dbReference>
<evidence type="ECO:0000256" key="1">
    <source>
        <dbReference type="ARBA" id="ARBA00023122"/>
    </source>
</evidence>
<keyword evidence="1 2" id="KW-0129">CBS domain</keyword>
<dbReference type="PANTHER" id="PTHR43080:SF2">
    <property type="entry name" value="CBS DOMAIN-CONTAINING PROTEIN"/>
    <property type="match status" value="1"/>
</dbReference>
<comment type="caution">
    <text evidence="4">The sequence shown here is derived from an EMBL/GenBank/DDBJ whole genome shotgun (WGS) entry which is preliminary data.</text>
</comment>
<accession>A0A1F6UWK2</accession>
<dbReference type="Pfam" id="PF00571">
    <property type="entry name" value="CBS"/>
    <property type="match status" value="2"/>
</dbReference>
<dbReference type="InterPro" id="IPR000644">
    <property type="entry name" value="CBS_dom"/>
</dbReference>
<evidence type="ECO:0000259" key="3">
    <source>
        <dbReference type="PROSITE" id="PS51371"/>
    </source>
</evidence>
<organism evidence="4 5">
    <name type="scientific">Candidatus Muproteobacteria bacterium RBG_16_60_9</name>
    <dbReference type="NCBI Taxonomy" id="1817755"/>
    <lineage>
        <taxon>Bacteria</taxon>
        <taxon>Pseudomonadati</taxon>
        <taxon>Pseudomonadota</taxon>
        <taxon>Candidatus Muproteobacteria</taxon>
    </lineage>
</organism>
<sequence>MADISPKVERKVALLDENKTVLDAAAVMVERFIGSVVATHESVVCGIFTERDLMRVVAHHQDPAATTLKEVMRTDIVHASPHDSVDECLGLMRANRCRHLLVYDRDKFVGIVSLRDLAALMLEEKEALVEELTKYITS</sequence>
<dbReference type="SUPFAM" id="SSF54631">
    <property type="entry name" value="CBS-domain pair"/>
    <property type="match status" value="1"/>
</dbReference>